<dbReference type="Proteomes" id="UP000000787">
    <property type="component" value="Plasmid pHAU01"/>
</dbReference>
<protein>
    <submittedName>
        <fullName evidence="1">CRISPR-associated CXXC_CXXC protein Cst1</fullName>
    </submittedName>
</protein>
<dbReference type="KEGG" id="hau:Haur_5076"/>
<dbReference type="InterPro" id="IPR010180">
    <property type="entry name" value="CRISPR-assoc_prot_CXXC-CXXC"/>
</dbReference>
<evidence type="ECO:0000313" key="1">
    <source>
        <dbReference type="EMBL" id="ABX07704.1"/>
    </source>
</evidence>
<dbReference type="InParanoid" id="A9B8P0"/>
<proteinExistence type="predicted"/>
<dbReference type="BioCyc" id="HAUR316274:GHYA-5138-MONOMER"/>
<dbReference type="NCBIfam" id="TIGR01908">
    <property type="entry name" value="cas_CXXC_CXXC"/>
    <property type="match status" value="1"/>
</dbReference>
<geneLocation type="plasmid" evidence="1 2">
    <name>pHAU01</name>
</geneLocation>
<name>A9B8P0_HERA2</name>
<organism evidence="1 2">
    <name type="scientific">Herpetosiphon aurantiacus (strain ATCC 23779 / DSM 785 / 114-95)</name>
    <dbReference type="NCBI Taxonomy" id="316274"/>
    <lineage>
        <taxon>Bacteria</taxon>
        <taxon>Bacillati</taxon>
        <taxon>Chloroflexota</taxon>
        <taxon>Chloroflexia</taxon>
        <taxon>Herpetosiphonales</taxon>
        <taxon>Herpetosiphonaceae</taxon>
        <taxon>Herpetosiphon</taxon>
    </lineage>
</organism>
<sequence>MLKETGHPLVDVGFATIAAHVNKTNIKAVTAADLEKVAAYLEAEFVVNPLRSFLTVAFTSNAWFIQDAYNPDKPQLTDEQRTTRRATRKKLADAHLRQWQQPSTSEQRCVFTDEPAVGEVLSNTLTVGRAARAQIPLLQGDATINFFPNGNAGLPVSGIALLALQAFPLGSAKAGNGILVVHSANPRLTLNFAKTFYQRNKSKIERARIAGDDRVPGEVRSPKTLLIETLFEITAERENYDDDQITSIVAYNLNNGKTPSLAIYELPHEIILFMLEAKGHFPKQWNQLVHGAWEQASAASKKSNQHFEPRRNYFYEDMFDLPNNAKRFVRTYFLKMPYLGTLDDDNQSRYYLHDYYHLIDFPIVELFLRRIFLMDDLRIARIKHFGDKLANYVRAENGKRFFRAFASEYKYQDFRQRLIKASEDYVRSSQEPLFTIDEYVDVFERQYSDQAPDWRLSRDLVLIRMIEQLKDWLSRNPDAMPERPEPKQEQSN</sequence>
<evidence type="ECO:0000313" key="2">
    <source>
        <dbReference type="Proteomes" id="UP000000787"/>
    </source>
</evidence>
<dbReference type="EMBL" id="CP000876">
    <property type="protein sequence ID" value="ABX07704.1"/>
    <property type="molecule type" value="Genomic_DNA"/>
</dbReference>
<reference evidence="1 2" key="1">
    <citation type="journal article" date="2011" name="Stand. Genomic Sci.">
        <title>Complete genome sequence of the filamentous gliding predatory bacterium Herpetosiphon aurantiacus type strain (114-95(T)).</title>
        <authorList>
            <person name="Kiss H."/>
            <person name="Nett M."/>
            <person name="Domin N."/>
            <person name="Martin K."/>
            <person name="Maresca J.A."/>
            <person name="Copeland A."/>
            <person name="Lapidus A."/>
            <person name="Lucas S."/>
            <person name="Berry K.W."/>
            <person name="Glavina Del Rio T."/>
            <person name="Dalin E."/>
            <person name="Tice H."/>
            <person name="Pitluck S."/>
            <person name="Richardson P."/>
            <person name="Bruce D."/>
            <person name="Goodwin L."/>
            <person name="Han C."/>
            <person name="Detter J.C."/>
            <person name="Schmutz J."/>
            <person name="Brettin T."/>
            <person name="Land M."/>
            <person name="Hauser L."/>
            <person name="Kyrpides N.C."/>
            <person name="Ivanova N."/>
            <person name="Goker M."/>
            <person name="Woyke T."/>
            <person name="Klenk H.P."/>
            <person name="Bryant D.A."/>
        </authorList>
    </citation>
    <scope>NUCLEOTIDE SEQUENCE [LARGE SCALE GENOMIC DNA]</scope>
    <source>
        <strain evidence="2">ATCC 23779 / DSM 785 / 114-95</strain>
        <plasmid evidence="1">pHAU01</plasmid>
    </source>
</reference>
<dbReference type="HOGENOM" id="CLU_032781_0_0_0"/>
<gene>
    <name evidence="1" type="ordered locus">Haur_5076</name>
</gene>
<keyword evidence="2" id="KW-1185">Reference proteome</keyword>
<accession>A9B8P0</accession>
<dbReference type="AlphaFoldDB" id="A9B8P0"/>
<keyword evidence="1" id="KW-0614">Plasmid</keyword>